<dbReference type="EMBL" id="AOIQ01000017">
    <property type="protein sequence ID" value="ELZ09400.1"/>
    <property type="molecule type" value="Genomic_DNA"/>
</dbReference>
<dbReference type="AlphaFoldDB" id="M0BEX9"/>
<sequence length="72" mass="8401">MKVSIFCNSTLLNVNEPPFISSISEQFKKVVIVNCRRMTATIFTKIFHKFVHTILPGYFWTHRLLPLFKLSA</sequence>
<protein>
    <submittedName>
        <fullName evidence="1">Uncharacterized protein</fullName>
    </submittedName>
</protein>
<keyword evidence="2" id="KW-1185">Reference proteome</keyword>
<comment type="caution">
    <text evidence="1">The sequence shown here is derived from an EMBL/GenBank/DDBJ whole genome shotgun (WGS) entry which is preliminary data.</text>
</comment>
<gene>
    <name evidence="1" type="ORF">C479_11290</name>
</gene>
<reference evidence="1 2" key="1">
    <citation type="journal article" date="2014" name="PLoS Genet.">
        <title>Phylogenetically driven sequencing of extremely halophilic archaea reveals strategies for static and dynamic osmo-response.</title>
        <authorList>
            <person name="Becker E.A."/>
            <person name="Seitzer P.M."/>
            <person name="Tritt A."/>
            <person name="Larsen D."/>
            <person name="Krusor M."/>
            <person name="Yao A.I."/>
            <person name="Wu D."/>
            <person name="Madern D."/>
            <person name="Eisen J.A."/>
            <person name="Darling A.E."/>
            <person name="Facciotti M.T."/>
        </authorList>
    </citation>
    <scope>NUCLEOTIDE SEQUENCE [LARGE SCALE GENOMIC DNA]</scope>
    <source>
        <strain evidence="1 2">JCM 14624</strain>
    </source>
</reference>
<accession>M0BEX9</accession>
<organism evidence="1 2">
    <name type="scientific">Halovivax asiaticus JCM 14624</name>
    <dbReference type="NCBI Taxonomy" id="1227490"/>
    <lineage>
        <taxon>Archaea</taxon>
        <taxon>Methanobacteriati</taxon>
        <taxon>Methanobacteriota</taxon>
        <taxon>Stenosarchaea group</taxon>
        <taxon>Halobacteria</taxon>
        <taxon>Halobacteriales</taxon>
        <taxon>Natrialbaceae</taxon>
        <taxon>Halovivax</taxon>
    </lineage>
</organism>
<evidence type="ECO:0000313" key="1">
    <source>
        <dbReference type="EMBL" id="ELZ09400.1"/>
    </source>
</evidence>
<name>M0BEX9_9EURY</name>
<dbReference type="Proteomes" id="UP000011560">
    <property type="component" value="Unassembled WGS sequence"/>
</dbReference>
<evidence type="ECO:0000313" key="2">
    <source>
        <dbReference type="Proteomes" id="UP000011560"/>
    </source>
</evidence>
<proteinExistence type="predicted"/>